<evidence type="ECO:0000313" key="1">
    <source>
        <dbReference type="EMBL" id="QIP36065.1"/>
    </source>
</evidence>
<dbReference type="RefSeq" id="WP_007399489.1">
    <property type="nucleotide sequence ID" value="NZ_CALMTF010000069.1"/>
</dbReference>
<dbReference type="AlphaFoldDB" id="A0A181CD10"/>
<keyword evidence="2" id="KW-1185">Reference proteome</keyword>
<name>A0A181CD10_9PROT</name>
<dbReference type="Proteomes" id="UP000502533">
    <property type="component" value="Chromosome"/>
</dbReference>
<reference evidence="1 2" key="1">
    <citation type="submission" date="2020-03" db="EMBL/GenBank/DDBJ databases">
        <title>Isolation of cellulose-producing strains, genome characterization and application of the synthesized cellulose films as an economical and sustainable material for piezoelectric sensor construction.</title>
        <authorList>
            <person name="Mangayil R.K."/>
        </authorList>
    </citation>
    <scope>NUCLEOTIDE SEQUENCE [LARGE SCALE GENOMIC DNA]</scope>
    <source>
        <strain evidence="1 2">ENS 9a1a</strain>
    </source>
</reference>
<accession>A0A181CD10</accession>
<gene>
    <name evidence="1" type="ORF">GWK63_11740</name>
</gene>
<proteinExistence type="predicted"/>
<evidence type="ECO:0000313" key="2">
    <source>
        <dbReference type="Proteomes" id="UP000502533"/>
    </source>
</evidence>
<dbReference type="GeneID" id="85022835"/>
<dbReference type="EMBL" id="CP050139">
    <property type="protein sequence ID" value="QIP36065.1"/>
    <property type="molecule type" value="Genomic_DNA"/>
</dbReference>
<dbReference type="KEGG" id="kre:GWK63_11740"/>
<organism evidence="1 2">
    <name type="scientific">Komagataeibacter rhaeticus</name>
    <dbReference type="NCBI Taxonomy" id="215221"/>
    <lineage>
        <taxon>Bacteria</taxon>
        <taxon>Pseudomonadati</taxon>
        <taxon>Pseudomonadota</taxon>
        <taxon>Alphaproteobacteria</taxon>
        <taxon>Acetobacterales</taxon>
        <taxon>Acetobacteraceae</taxon>
        <taxon>Komagataeibacter</taxon>
    </lineage>
</organism>
<sequence length="182" mass="18342">MSACTKRGALAALLVLAMGGIATPVMAAEPGPHDAPATCAGTVLPDDLSGWATPEAVAAARDGAGLGSVILLPGRAVLARLHPAGEMKYARAPAQPGDQGSTGGMMVFQAPEAGTYRIMLGAKAWLEVVRGGETTESVHHQHGPACSGIGKMVDFQLPAGRSVIELSAAGSPEIEIMVVAVP</sequence>
<protein>
    <submittedName>
        <fullName evidence="1">Uncharacterized protein</fullName>
    </submittedName>
</protein>